<evidence type="ECO:0000313" key="3">
    <source>
        <dbReference type="Proteomes" id="UP000608530"/>
    </source>
</evidence>
<sequence length="346" mass="38745">MSTRSRTTDDDFADRPFLVREAVGFGYGPGTFVHPRWHRPFHGVRSKSPVAETLYGRALQYLPRLRPGERFSHLTALALLGCPIRVPKQAPVDISSPERMGRVTCRGATGHRHRSDAPEFSCAIPEHDYWIPVSPPLIAVLQSAAALPFRELVVALDHLLRRDPARYDQQVHVLPEELGRFAGSAMGRGVVRFREAAALARVGAESRMETLMRLAGVRVGMPELQVQFEVFDENGTWIGRFDAADVATRSLFEYDGEQHFSSPRQRRRDACKHQAARDAGWRLLVFFPEELVGRLPPSGRRMLEFSGRTQGRIRPALARLLDEVSGDDTESALPLPSRAAPFSPPR</sequence>
<accession>A0A934Q5I7</accession>
<gene>
    <name evidence="2" type="ORF">JD276_02915</name>
</gene>
<organism evidence="2 3">
    <name type="scientific">Leucobacter chromiisoli</name>
    <dbReference type="NCBI Taxonomy" id="2796471"/>
    <lineage>
        <taxon>Bacteria</taxon>
        <taxon>Bacillati</taxon>
        <taxon>Actinomycetota</taxon>
        <taxon>Actinomycetes</taxon>
        <taxon>Micrococcales</taxon>
        <taxon>Microbacteriaceae</taxon>
        <taxon>Leucobacter</taxon>
    </lineage>
</organism>
<proteinExistence type="predicted"/>
<evidence type="ECO:0000313" key="2">
    <source>
        <dbReference type="EMBL" id="MBK0417986.1"/>
    </source>
</evidence>
<comment type="caution">
    <text evidence="2">The sequence shown here is derived from an EMBL/GenBank/DDBJ whole genome shotgun (WGS) entry which is preliminary data.</text>
</comment>
<protein>
    <recommendedName>
        <fullName evidence="4">DUF559 domain-containing protein</fullName>
    </recommendedName>
</protein>
<keyword evidence="3" id="KW-1185">Reference proteome</keyword>
<evidence type="ECO:0000256" key="1">
    <source>
        <dbReference type="SAM" id="MobiDB-lite"/>
    </source>
</evidence>
<reference evidence="2" key="1">
    <citation type="submission" date="2020-12" db="EMBL/GenBank/DDBJ databases">
        <title>Leucobacter sp. CAS1, isolated from Chromium sludge.</title>
        <authorList>
            <person name="Xu Z."/>
        </authorList>
    </citation>
    <scope>NUCLEOTIDE SEQUENCE</scope>
    <source>
        <strain evidence="2">CSA1</strain>
    </source>
</reference>
<dbReference type="AlphaFoldDB" id="A0A934Q5I7"/>
<name>A0A934Q5I7_9MICO</name>
<feature type="region of interest" description="Disordered" evidence="1">
    <location>
        <begin position="324"/>
        <end position="346"/>
    </location>
</feature>
<evidence type="ECO:0008006" key="4">
    <source>
        <dbReference type="Google" id="ProtNLM"/>
    </source>
</evidence>
<dbReference type="Proteomes" id="UP000608530">
    <property type="component" value="Unassembled WGS sequence"/>
</dbReference>
<dbReference type="EMBL" id="JAEHOH010000003">
    <property type="protein sequence ID" value="MBK0417986.1"/>
    <property type="molecule type" value="Genomic_DNA"/>
</dbReference>
<dbReference type="RefSeq" id="WP_200113758.1">
    <property type="nucleotide sequence ID" value="NZ_JAEHOH010000003.1"/>
</dbReference>